<evidence type="ECO:0000256" key="1">
    <source>
        <dbReference type="SAM" id="Phobius"/>
    </source>
</evidence>
<dbReference type="EMBL" id="JADOXO010000158">
    <property type="protein sequence ID" value="KAF9811097.1"/>
    <property type="molecule type" value="Genomic_DNA"/>
</dbReference>
<comment type="caution">
    <text evidence="3">The sequence shown here is derived from an EMBL/GenBank/DDBJ whole genome shotgun (WGS) entry which is preliminary data.</text>
</comment>
<feature type="transmembrane region" description="Helical" evidence="1">
    <location>
        <begin position="12"/>
        <end position="35"/>
    </location>
</feature>
<dbReference type="AlphaFoldDB" id="A0A8H7U0Y3"/>
<name>A0A8H7U0Y3_9APHY</name>
<dbReference type="PANTHER" id="PTHR37019:SF2">
    <property type="entry name" value="EXPERA DOMAIN-CONTAINING PROTEIN"/>
    <property type="match status" value="1"/>
</dbReference>
<proteinExistence type="predicted"/>
<keyword evidence="1" id="KW-0812">Transmembrane</keyword>
<evidence type="ECO:0000259" key="2">
    <source>
        <dbReference type="Pfam" id="PF24803"/>
    </source>
</evidence>
<feature type="transmembrane region" description="Helical" evidence="1">
    <location>
        <begin position="55"/>
        <end position="80"/>
    </location>
</feature>
<sequence>MGGTSVTNAIPGFYYFAFGIFEPVLALAIFVGIVADPLKIHNQQGPWRVDPPAELSTATRISVLQLSYLSAVVGLTNIFVIHAARKHLASNLPLQETIIKALLWPLLFGDVAHFSLTTYALIGDGWDIAEWPSLVWVGCGIGLYLFVARVAWFAGVGRYVEKRDGKHKRA</sequence>
<feature type="transmembrane region" description="Helical" evidence="1">
    <location>
        <begin position="101"/>
        <end position="122"/>
    </location>
</feature>
<organism evidence="3 4">
    <name type="scientific">Rhodonia placenta</name>
    <dbReference type="NCBI Taxonomy" id="104341"/>
    <lineage>
        <taxon>Eukaryota</taxon>
        <taxon>Fungi</taxon>
        <taxon>Dikarya</taxon>
        <taxon>Basidiomycota</taxon>
        <taxon>Agaricomycotina</taxon>
        <taxon>Agaricomycetes</taxon>
        <taxon>Polyporales</taxon>
        <taxon>Adustoporiaceae</taxon>
        <taxon>Rhodonia</taxon>
    </lineage>
</organism>
<keyword evidence="1" id="KW-1133">Transmembrane helix</keyword>
<keyword evidence="1" id="KW-0472">Membrane</keyword>
<feature type="domain" description="DUF7704" evidence="2">
    <location>
        <begin position="9"/>
        <end position="157"/>
    </location>
</feature>
<reference evidence="3" key="2">
    <citation type="journal article" name="Front. Microbiol.">
        <title>Degradative Capacity of Two Strains of Rhodonia placenta: From Phenotype to Genotype.</title>
        <authorList>
            <person name="Kolle M."/>
            <person name="Horta M.A.C."/>
            <person name="Nowrousian M."/>
            <person name="Ohm R.A."/>
            <person name="Benz J.P."/>
            <person name="Pilgard A."/>
        </authorList>
    </citation>
    <scope>NUCLEOTIDE SEQUENCE</scope>
    <source>
        <strain evidence="3">FPRL280</strain>
    </source>
</reference>
<reference evidence="3" key="1">
    <citation type="submission" date="2020-11" db="EMBL/GenBank/DDBJ databases">
        <authorList>
            <person name="Koelle M."/>
            <person name="Horta M.A.C."/>
            <person name="Nowrousian M."/>
            <person name="Ohm R.A."/>
            <person name="Benz P."/>
            <person name="Pilgard A."/>
        </authorList>
    </citation>
    <scope>NUCLEOTIDE SEQUENCE</scope>
    <source>
        <strain evidence="3">FPRL280</strain>
    </source>
</reference>
<protein>
    <recommendedName>
        <fullName evidence="2">DUF7704 domain-containing protein</fullName>
    </recommendedName>
</protein>
<evidence type="ECO:0000313" key="4">
    <source>
        <dbReference type="Proteomes" id="UP000639403"/>
    </source>
</evidence>
<feature type="transmembrane region" description="Helical" evidence="1">
    <location>
        <begin position="134"/>
        <end position="160"/>
    </location>
</feature>
<dbReference type="PANTHER" id="PTHR37019">
    <property type="entry name" value="CHROMOSOME 1, WHOLE GENOME SHOTGUN SEQUENCE"/>
    <property type="match status" value="1"/>
</dbReference>
<gene>
    <name evidence="3" type="ORF">IEO21_06674</name>
</gene>
<evidence type="ECO:0000313" key="3">
    <source>
        <dbReference type="EMBL" id="KAF9811097.1"/>
    </source>
</evidence>
<dbReference type="InterPro" id="IPR056121">
    <property type="entry name" value="DUF7704"/>
</dbReference>
<accession>A0A8H7U0Y3</accession>
<dbReference type="OMA" id="MIPRITW"/>
<dbReference type="Pfam" id="PF24803">
    <property type="entry name" value="DUF7704"/>
    <property type="match status" value="1"/>
</dbReference>
<dbReference type="Proteomes" id="UP000639403">
    <property type="component" value="Unassembled WGS sequence"/>
</dbReference>